<evidence type="ECO:0000256" key="6">
    <source>
        <dbReference type="ARBA" id="ARBA00023136"/>
    </source>
</evidence>
<dbReference type="PANTHER" id="PTHR24026:SF126">
    <property type="entry name" value="PROTOCADHERIN FAT 4"/>
    <property type="match status" value="1"/>
</dbReference>
<accession>A0A1V9XCA2</accession>
<dbReference type="CDD" id="cd11304">
    <property type="entry name" value="Cadherin_repeat"/>
    <property type="match status" value="2"/>
</dbReference>
<dbReference type="SMART" id="SM00112">
    <property type="entry name" value="CA"/>
    <property type="match status" value="2"/>
</dbReference>
<keyword evidence="3" id="KW-0677">Repeat</keyword>
<feature type="non-terminal residue" evidence="9">
    <location>
        <position position="1"/>
    </location>
</feature>
<protein>
    <submittedName>
        <fullName evidence="9">Cadherin-related tumor suppressor-like</fullName>
    </submittedName>
</protein>
<keyword evidence="4 7" id="KW-0106">Calcium</keyword>
<organism evidence="9 10">
    <name type="scientific">Tropilaelaps mercedesae</name>
    <dbReference type="NCBI Taxonomy" id="418985"/>
    <lineage>
        <taxon>Eukaryota</taxon>
        <taxon>Metazoa</taxon>
        <taxon>Ecdysozoa</taxon>
        <taxon>Arthropoda</taxon>
        <taxon>Chelicerata</taxon>
        <taxon>Arachnida</taxon>
        <taxon>Acari</taxon>
        <taxon>Parasitiformes</taxon>
        <taxon>Mesostigmata</taxon>
        <taxon>Gamasina</taxon>
        <taxon>Dermanyssoidea</taxon>
        <taxon>Laelapidae</taxon>
        <taxon>Tropilaelaps</taxon>
    </lineage>
</organism>
<evidence type="ECO:0000259" key="8">
    <source>
        <dbReference type="PROSITE" id="PS50268"/>
    </source>
</evidence>
<proteinExistence type="predicted"/>
<sequence>VIVHVTDKNDTPPRFSGAPYALRLSEDAPTGATVLTIRADDPDLQGSISFEIVSDANEGGNDTRCNGGGNEYRLFQMDPIRGHVVLAEPLDREVCAEHRFTVRVSDGVQSAYAPVVLSVQDTNDNPPVFSSSVVSFDVAEDTARGARVGALRASDADAGANGQVSFSLLSDWGNELFALNPHTGEFTLTAGLDYEQLPNGVFLPIGLAYLIAILQNTITSVGQSGYRIRQVAPRQDLMASLANYEKMAAAAAAVFGIWLWSVHSTSFHCEHVPHEDAGKCD</sequence>
<dbReference type="GO" id="GO:0005509">
    <property type="term" value="F:calcium ion binding"/>
    <property type="evidence" value="ECO:0007669"/>
    <property type="project" value="UniProtKB-UniRule"/>
</dbReference>
<dbReference type="PROSITE" id="PS50268">
    <property type="entry name" value="CADHERIN_2"/>
    <property type="match status" value="2"/>
</dbReference>
<name>A0A1V9XCA2_9ACAR</name>
<comment type="subcellular location">
    <subcellularLocation>
        <location evidence="1">Membrane</location>
    </subcellularLocation>
</comment>
<evidence type="ECO:0000256" key="5">
    <source>
        <dbReference type="ARBA" id="ARBA00022989"/>
    </source>
</evidence>
<dbReference type="Proteomes" id="UP000192247">
    <property type="component" value="Unassembled WGS sequence"/>
</dbReference>
<evidence type="ECO:0000256" key="1">
    <source>
        <dbReference type="ARBA" id="ARBA00004370"/>
    </source>
</evidence>
<dbReference type="GO" id="GO:0007156">
    <property type="term" value="P:homophilic cell adhesion via plasma membrane adhesion molecules"/>
    <property type="evidence" value="ECO:0007669"/>
    <property type="project" value="InterPro"/>
</dbReference>
<dbReference type="OrthoDB" id="6252479at2759"/>
<reference evidence="9 10" key="1">
    <citation type="journal article" date="2017" name="Gigascience">
        <title>Draft genome of the honey bee ectoparasitic mite, Tropilaelaps mercedesae, is shaped by the parasitic life history.</title>
        <authorList>
            <person name="Dong X."/>
            <person name="Armstrong S.D."/>
            <person name="Xia D."/>
            <person name="Makepeace B.L."/>
            <person name="Darby A.C."/>
            <person name="Kadowaki T."/>
        </authorList>
    </citation>
    <scope>NUCLEOTIDE SEQUENCE [LARGE SCALE GENOMIC DNA]</scope>
    <source>
        <strain evidence="9">Wuxi-XJTLU</strain>
    </source>
</reference>
<dbReference type="InterPro" id="IPR002126">
    <property type="entry name" value="Cadherin-like_dom"/>
</dbReference>
<dbReference type="PRINTS" id="PR00205">
    <property type="entry name" value="CADHERIN"/>
</dbReference>
<dbReference type="STRING" id="418985.A0A1V9XCA2"/>
<evidence type="ECO:0000256" key="3">
    <source>
        <dbReference type="ARBA" id="ARBA00022737"/>
    </source>
</evidence>
<dbReference type="PROSITE" id="PS00232">
    <property type="entry name" value="CADHERIN_1"/>
    <property type="match status" value="1"/>
</dbReference>
<comment type="caution">
    <text evidence="9">The sequence shown here is derived from an EMBL/GenBank/DDBJ whole genome shotgun (WGS) entry which is preliminary data.</text>
</comment>
<dbReference type="InterPro" id="IPR020894">
    <property type="entry name" value="Cadherin_CS"/>
</dbReference>
<keyword evidence="6" id="KW-0472">Membrane</keyword>
<feature type="domain" description="Cadherin" evidence="8">
    <location>
        <begin position="130"/>
        <end position="196"/>
    </location>
</feature>
<dbReference type="SUPFAM" id="SSF49313">
    <property type="entry name" value="Cadherin-like"/>
    <property type="match status" value="2"/>
</dbReference>
<evidence type="ECO:0000313" key="9">
    <source>
        <dbReference type="EMBL" id="OQR71021.1"/>
    </source>
</evidence>
<dbReference type="AlphaFoldDB" id="A0A1V9XCA2"/>
<evidence type="ECO:0000256" key="4">
    <source>
        <dbReference type="ARBA" id="ARBA00022837"/>
    </source>
</evidence>
<evidence type="ECO:0000256" key="7">
    <source>
        <dbReference type="PROSITE-ProRule" id="PRU00043"/>
    </source>
</evidence>
<dbReference type="InParanoid" id="A0A1V9XCA2"/>
<dbReference type="InterPro" id="IPR015919">
    <property type="entry name" value="Cadherin-like_sf"/>
</dbReference>
<evidence type="ECO:0000313" key="10">
    <source>
        <dbReference type="Proteomes" id="UP000192247"/>
    </source>
</evidence>
<dbReference type="PANTHER" id="PTHR24026">
    <property type="entry name" value="FAT ATYPICAL CADHERIN-RELATED"/>
    <property type="match status" value="1"/>
</dbReference>
<dbReference type="Gene3D" id="2.60.40.60">
    <property type="entry name" value="Cadherins"/>
    <property type="match status" value="2"/>
</dbReference>
<keyword evidence="10" id="KW-1185">Reference proteome</keyword>
<keyword evidence="5" id="KW-1133">Transmembrane helix</keyword>
<feature type="domain" description="Cadherin" evidence="8">
    <location>
        <begin position="16"/>
        <end position="129"/>
    </location>
</feature>
<gene>
    <name evidence="9" type="ORF">BIW11_11256</name>
</gene>
<evidence type="ECO:0000256" key="2">
    <source>
        <dbReference type="ARBA" id="ARBA00022692"/>
    </source>
</evidence>
<dbReference type="GO" id="GO:0005886">
    <property type="term" value="C:plasma membrane"/>
    <property type="evidence" value="ECO:0007669"/>
    <property type="project" value="UniProtKB-SubCell"/>
</dbReference>
<dbReference type="EMBL" id="MNPL01015567">
    <property type="protein sequence ID" value="OQR71021.1"/>
    <property type="molecule type" value="Genomic_DNA"/>
</dbReference>
<keyword evidence="2" id="KW-0812">Transmembrane</keyword>
<dbReference type="Pfam" id="PF00028">
    <property type="entry name" value="Cadherin"/>
    <property type="match status" value="2"/>
</dbReference>